<reference evidence="2 3" key="1">
    <citation type="submission" date="2017-06" db="EMBL/GenBank/DDBJ databases">
        <title>Comparative genomic analysis of Ambrosia Fusariam Clade fungi.</title>
        <authorList>
            <person name="Stajich J.E."/>
            <person name="Carrillo J."/>
            <person name="Kijimoto T."/>
            <person name="Eskalen A."/>
            <person name="O'Donnell K."/>
            <person name="Kasson M."/>
        </authorList>
    </citation>
    <scope>NUCLEOTIDE SEQUENCE [LARGE SCALE GENOMIC DNA]</scope>
    <source>
        <strain evidence="2 3">NRRL62606</strain>
    </source>
</reference>
<proteinExistence type="predicted"/>
<gene>
    <name evidence="2" type="ORF">CEP51_008241</name>
</gene>
<dbReference type="EMBL" id="NKCL01000210">
    <property type="protein sequence ID" value="RSL78384.1"/>
    <property type="molecule type" value="Genomic_DNA"/>
</dbReference>
<accession>A0A428RLH5</accession>
<comment type="caution">
    <text evidence="2">The sequence shown here is derived from an EMBL/GenBank/DDBJ whole genome shotgun (WGS) entry which is preliminary data.</text>
</comment>
<feature type="domain" description="Heterokaryon incompatibility" evidence="1">
    <location>
        <begin position="29"/>
        <end position="181"/>
    </location>
</feature>
<evidence type="ECO:0000313" key="3">
    <source>
        <dbReference type="Proteomes" id="UP000287972"/>
    </source>
</evidence>
<sequence>MPKRVICISQNQSGFSLRLLETEGLHDLYCALSYCWGGDQKTKATKNTLARLKAGIDFHKLPATLQDAITTTHGLGLRYLFVDSLCILQDDEKDMHIQISQMSEIYSEAAITILASRARAVDFRFLHKREGSTPSSYSYNFFKMLLRCPDGELGSVVVLGHGHTCNRVSGPLSSRAWAFQENLLSARTLNYEDEHTIWRCSTINNLNDGWLRTSKFLGYAGFESVPKVLCPRSAIKATEETKHSNKRPDLFQQWHGLVKEYSRLGLSFPSDKLPAISAIATRIGSALGDEYLAGIWKSRLPHDLLWDLGFTIHPRPKEFRAPSWSWAAIDGDPSQIDVSHKPFSLEVLECHTELESSAAPYGAVKGGHLVVRGRLRRAVLSGIKRCVDTSFKESGPTKFRLPKVFHVVEPGWEGAESLIPMNFDAVEQEFEDKSDMEIVMLEVCGHGSLLCHGLVLREVGPQKFSRLGLFSSRYGQYHSVWDPSGTDGWVKGDGWRSSFENWLEGFGGCGLTTFTLV</sequence>
<dbReference type="Pfam" id="PF06985">
    <property type="entry name" value="HET"/>
    <property type="match status" value="1"/>
</dbReference>
<dbReference type="PANTHER" id="PTHR33112:SF16">
    <property type="entry name" value="HETEROKARYON INCOMPATIBILITY DOMAIN-CONTAINING PROTEIN"/>
    <property type="match status" value="1"/>
</dbReference>
<name>A0A428RLH5_9HYPO</name>
<dbReference type="InterPro" id="IPR010730">
    <property type="entry name" value="HET"/>
</dbReference>
<protein>
    <recommendedName>
        <fullName evidence="1">Heterokaryon incompatibility domain-containing protein</fullName>
    </recommendedName>
</protein>
<keyword evidence="3" id="KW-1185">Reference proteome</keyword>
<evidence type="ECO:0000313" key="2">
    <source>
        <dbReference type="EMBL" id="RSL78384.1"/>
    </source>
</evidence>
<dbReference type="PANTHER" id="PTHR33112">
    <property type="entry name" value="DOMAIN PROTEIN, PUTATIVE-RELATED"/>
    <property type="match status" value="1"/>
</dbReference>
<dbReference type="AlphaFoldDB" id="A0A428RLH5"/>
<organism evidence="2 3">
    <name type="scientific">Fusarium floridanum</name>
    <dbReference type="NCBI Taxonomy" id="1325733"/>
    <lineage>
        <taxon>Eukaryota</taxon>
        <taxon>Fungi</taxon>
        <taxon>Dikarya</taxon>
        <taxon>Ascomycota</taxon>
        <taxon>Pezizomycotina</taxon>
        <taxon>Sordariomycetes</taxon>
        <taxon>Hypocreomycetidae</taxon>
        <taxon>Hypocreales</taxon>
        <taxon>Nectriaceae</taxon>
        <taxon>Fusarium</taxon>
        <taxon>Fusarium solani species complex</taxon>
    </lineage>
</organism>
<dbReference type="Proteomes" id="UP000287972">
    <property type="component" value="Unassembled WGS sequence"/>
</dbReference>
<evidence type="ECO:0000259" key="1">
    <source>
        <dbReference type="Pfam" id="PF06985"/>
    </source>
</evidence>